<gene>
    <name evidence="7" type="ORF">NRB20_61450</name>
</gene>
<dbReference type="EMBL" id="WEGK01000016">
    <property type="protein sequence ID" value="MQY23020.1"/>
    <property type="molecule type" value="Genomic_DNA"/>
</dbReference>
<keyword evidence="6" id="KW-0732">Signal</keyword>
<accession>A0A7K0DB61</accession>
<feature type="signal peptide" evidence="6">
    <location>
        <begin position="1"/>
        <end position="39"/>
    </location>
</feature>
<evidence type="ECO:0000256" key="3">
    <source>
        <dbReference type="ARBA" id="ARBA00022801"/>
    </source>
</evidence>
<evidence type="ECO:0000256" key="5">
    <source>
        <dbReference type="SAM" id="MobiDB-lite"/>
    </source>
</evidence>
<organism evidence="7 8">
    <name type="scientific">Nocardia macrotermitis</name>
    <dbReference type="NCBI Taxonomy" id="2585198"/>
    <lineage>
        <taxon>Bacteria</taxon>
        <taxon>Bacillati</taxon>
        <taxon>Actinomycetota</taxon>
        <taxon>Actinomycetes</taxon>
        <taxon>Mycobacteriales</taxon>
        <taxon>Nocardiaceae</taxon>
        <taxon>Nocardia</taxon>
    </lineage>
</organism>
<evidence type="ECO:0000313" key="8">
    <source>
        <dbReference type="Proteomes" id="UP000438448"/>
    </source>
</evidence>
<evidence type="ECO:0000256" key="1">
    <source>
        <dbReference type="ARBA" id="ARBA00007534"/>
    </source>
</evidence>
<evidence type="ECO:0000313" key="7">
    <source>
        <dbReference type="EMBL" id="MQY23020.1"/>
    </source>
</evidence>
<dbReference type="GO" id="GO:0052689">
    <property type="term" value="F:carboxylic ester hydrolase activity"/>
    <property type="evidence" value="ECO:0007669"/>
    <property type="project" value="UniProtKB-KW"/>
</dbReference>
<dbReference type="Proteomes" id="UP000438448">
    <property type="component" value="Unassembled WGS sequence"/>
</dbReference>
<protein>
    <recommendedName>
        <fullName evidence="9">Cutinase</fullName>
    </recommendedName>
</protein>
<dbReference type="SMART" id="SM01110">
    <property type="entry name" value="Cutinase"/>
    <property type="match status" value="1"/>
</dbReference>
<reference evidence="7 8" key="1">
    <citation type="submission" date="2019-10" db="EMBL/GenBank/DDBJ databases">
        <title>Nocardia macrotermitis sp. nov. and Nocardia aurantia sp. nov., isolated from the gut of fungus growing-termite Macrotermes natalensis.</title>
        <authorList>
            <person name="Benndorf R."/>
            <person name="Schwitalla J."/>
            <person name="Martin K."/>
            <person name="De Beer W."/>
            <person name="Kaster A.-K."/>
            <person name="Vollmers J."/>
            <person name="Poulsen M."/>
            <person name="Beemelmanns C."/>
        </authorList>
    </citation>
    <scope>NUCLEOTIDE SEQUENCE [LARGE SCALE GENOMIC DNA]</scope>
    <source>
        <strain evidence="7 8">RB20</strain>
    </source>
</reference>
<dbReference type="RefSeq" id="WP_194290058.1">
    <property type="nucleotide sequence ID" value="NZ_WEGK01000016.1"/>
</dbReference>
<dbReference type="Gene3D" id="3.40.50.1820">
    <property type="entry name" value="alpha/beta hydrolase"/>
    <property type="match status" value="1"/>
</dbReference>
<dbReference type="AlphaFoldDB" id="A0A7K0DB61"/>
<keyword evidence="3" id="KW-0378">Hydrolase</keyword>
<keyword evidence="4" id="KW-1015">Disulfide bond</keyword>
<dbReference type="Pfam" id="PF01083">
    <property type="entry name" value="Cutinase"/>
    <property type="match status" value="1"/>
</dbReference>
<evidence type="ECO:0000256" key="6">
    <source>
        <dbReference type="SAM" id="SignalP"/>
    </source>
</evidence>
<feature type="region of interest" description="Disordered" evidence="5">
    <location>
        <begin position="229"/>
        <end position="263"/>
    </location>
</feature>
<comment type="caution">
    <text evidence="7">The sequence shown here is derived from an EMBL/GenBank/DDBJ whole genome shotgun (WGS) entry which is preliminary data.</text>
</comment>
<feature type="chain" id="PRO_5029637820" description="Cutinase" evidence="6">
    <location>
        <begin position="40"/>
        <end position="484"/>
    </location>
</feature>
<dbReference type="InterPro" id="IPR000675">
    <property type="entry name" value="Cutinase/axe"/>
</dbReference>
<name>A0A7K0DB61_9NOCA</name>
<keyword evidence="2" id="KW-0719">Serine esterase</keyword>
<evidence type="ECO:0008006" key="9">
    <source>
        <dbReference type="Google" id="ProtNLM"/>
    </source>
</evidence>
<proteinExistence type="inferred from homology"/>
<evidence type="ECO:0000256" key="4">
    <source>
        <dbReference type="ARBA" id="ARBA00023157"/>
    </source>
</evidence>
<comment type="similarity">
    <text evidence="1">Belongs to the cutinase family.</text>
</comment>
<dbReference type="InterPro" id="IPR029058">
    <property type="entry name" value="AB_hydrolase_fold"/>
</dbReference>
<dbReference type="PANTHER" id="PTHR33630">
    <property type="entry name" value="CUTINASE RV1984C-RELATED-RELATED"/>
    <property type="match status" value="1"/>
</dbReference>
<keyword evidence="8" id="KW-1185">Reference proteome</keyword>
<sequence>MISHTPIHTHARARRPFRALLCAAVVTVVALCGTTIASATPTTPACPRFTAVLVPGTGTTAPATSAQPAGELAPLAHSLRHRYGADIAVRTPADTASSAVSDGSETAGVHTLSALVAELCSSTRVVLAGYARGAALVGDLATEIGHDQGPVPADRVTAVGLLADPRRNPDTPQLGPSAPGVGIAGPRLQNFGVLAGRVRTLCPAGEISCATSPHAAPALTAIGTLAAGTLPSAGQDTSTPTPTPTSTPRTPSTTTSAAPGGLDPSTVIQEVVTVLAGLSDFAQDVPAIIGDLAQLPGLITTGNIPGLHRVAGDLNNRFAPLVQLASGIDLHLVATALALAAPLDTSGWTEIAAQIVAIVANLDIGHLAADIGQAQEIAWGAVEKLATGDPAGAALALSGIVPVGADLIATAAEAFLGDGGSALSGLANTFSARTTPSTSTALSDLTHPGAHATRSAAAGLPQTEITAAVQHTTQWVQGLLGPAK</sequence>
<dbReference type="SUPFAM" id="SSF53474">
    <property type="entry name" value="alpha/beta-Hydrolases"/>
    <property type="match status" value="1"/>
</dbReference>
<evidence type="ECO:0000256" key="2">
    <source>
        <dbReference type="ARBA" id="ARBA00022487"/>
    </source>
</evidence>
<feature type="compositionally biased region" description="Low complexity" evidence="5">
    <location>
        <begin position="229"/>
        <end position="256"/>
    </location>
</feature>
<dbReference type="PANTHER" id="PTHR33630:SF9">
    <property type="entry name" value="CUTINASE 4"/>
    <property type="match status" value="1"/>
</dbReference>